<reference evidence="12 13" key="1">
    <citation type="journal article" date="2019" name="Philos. Trans. R. Soc. Lond., B, Biol. Sci.">
        <title>Ant behaviour and brain gene expression of defending hosts depend on the ecological success of the intruding social parasite.</title>
        <authorList>
            <person name="Kaur R."/>
            <person name="Stoldt M."/>
            <person name="Jongepier E."/>
            <person name="Feldmeyer B."/>
            <person name="Menzel F."/>
            <person name="Bornberg-Bauer E."/>
            <person name="Foitzik S."/>
        </authorList>
    </citation>
    <scope>NUCLEOTIDE SEQUENCE [LARGE SCALE GENOMIC DNA]</scope>
    <source>
        <tissue evidence="12">Whole body</tissue>
    </source>
</reference>
<comment type="similarity">
    <text evidence="2">Belongs to the vasopressin/oxytocin family.</text>
</comment>
<evidence type="ECO:0000256" key="8">
    <source>
        <dbReference type="SAM" id="MobiDB-lite"/>
    </source>
</evidence>
<dbReference type="InterPro" id="IPR022158">
    <property type="entry name" value="Inositol_phosphatase"/>
</dbReference>
<dbReference type="PANTHER" id="PTHR45662:SF8">
    <property type="entry name" value="PHOSPHATIDYLINOSITIDE PHOSPHATASE SAC2"/>
    <property type="match status" value="1"/>
</dbReference>
<dbReference type="InterPro" id="IPR001878">
    <property type="entry name" value="Znf_CCHC"/>
</dbReference>
<dbReference type="GO" id="GO:0003676">
    <property type="term" value="F:nucleic acid binding"/>
    <property type="evidence" value="ECO:0007669"/>
    <property type="project" value="InterPro"/>
</dbReference>
<evidence type="ECO:0000313" key="12">
    <source>
        <dbReference type="EMBL" id="TGZ32653.1"/>
    </source>
</evidence>
<dbReference type="Pfam" id="PF10237">
    <property type="entry name" value="N6-adenineMlase"/>
    <property type="match status" value="1"/>
</dbReference>
<keyword evidence="7" id="KW-0862">Zinc</keyword>
<comment type="subcellular location">
    <subcellularLocation>
        <location evidence="1">Cytoplasm</location>
    </subcellularLocation>
</comment>
<evidence type="ECO:0000259" key="11">
    <source>
        <dbReference type="PROSITE" id="PS51791"/>
    </source>
</evidence>
<keyword evidence="5" id="KW-0808">Transferase</keyword>
<dbReference type="PROSITE" id="PS50275">
    <property type="entry name" value="SAC"/>
    <property type="match status" value="1"/>
</dbReference>
<evidence type="ECO:0000256" key="1">
    <source>
        <dbReference type="ARBA" id="ARBA00004496"/>
    </source>
</evidence>
<evidence type="ECO:0000313" key="13">
    <source>
        <dbReference type="Proteomes" id="UP000310200"/>
    </source>
</evidence>
<keyword evidence="13" id="KW-1185">Reference proteome</keyword>
<dbReference type="GO" id="GO:0008270">
    <property type="term" value="F:zinc ion binding"/>
    <property type="evidence" value="ECO:0007669"/>
    <property type="project" value="UniProtKB-KW"/>
</dbReference>
<dbReference type="InterPro" id="IPR002052">
    <property type="entry name" value="DNA_methylase_N6_adenine_CS"/>
</dbReference>
<dbReference type="InterPro" id="IPR022423">
    <property type="entry name" value="Neurohypophysial_hormone_CS"/>
</dbReference>
<feature type="domain" description="SAC" evidence="10">
    <location>
        <begin position="246"/>
        <end position="584"/>
    </location>
</feature>
<keyword evidence="4" id="KW-0489">Methyltransferase</keyword>
<protein>
    <submittedName>
        <fullName evidence="12">Phosphatidylinositide phosphatase SAC2</fullName>
    </submittedName>
</protein>
<accession>A0A4S2JBF2</accession>
<dbReference type="Proteomes" id="UP000310200">
    <property type="component" value="Unassembled WGS sequence"/>
</dbReference>
<dbReference type="PROSITE" id="PS50216">
    <property type="entry name" value="DHHC"/>
    <property type="match status" value="1"/>
</dbReference>
<dbReference type="PROSITE" id="PS00092">
    <property type="entry name" value="N6_MTASE"/>
    <property type="match status" value="1"/>
</dbReference>
<gene>
    <name evidence="12" type="ORF">DBV15_09071</name>
</gene>
<dbReference type="InterPro" id="IPR002013">
    <property type="entry name" value="SAC_dom"/>
</dbReference>
<feature type="region of interest" description="Disordered" evidence="8">
    <location>
        <begin position="985"/>
        <end position="1009"/>
    </location>
</feature>
<sequence>MLKGYARHNRRAKSADALTHSAYDFRTGYGYAYMRSSTRPKLAEPRRVAAERPAHTCQTRSGSRRMELFRTDTHFIFVKERHSLWCDKYTGEFAAKSDWEWATPKDLECLGMFYGIVGKIEQTSVLEPRLMLIKDITPAGELHGGRVVYKIKSIAFLHIGTENTDIGLLPCKKHQYVLKKKGNSGLFDVPQKAALAKTWGTIKNATNTIKNTTAALATSQMKSTVTKRGVVKDKDRFEKRILEELNKIFTETDSFFFCQTGDITNSLQRQCVLESQHGQDNQDKPLWQRVDDRFFWNKYMLYDIINLNTDKANCWILPIIQGYVQIEKCIVEVGFDEQPQQEIFNLAIISRRSRFRAGTRYKRRGVDDDGKCANYVETEQLVWYHDHQVSFVQVRGSVPVYWSQPGYKYKPPPRIDKDEAETQVAFEKHFGEELTLYGPICIVNLVEQSGKERIIWEAYSNHVFNYNNSDITYTTFDFHDRGMHFENVTILVNALATMLADMGYCWRDKQGMICMQKGVFRVNCIDCLDRTNVVQTALGKAVMEMQFSKLGLIPPDGILPANIIQTFQSLWANNGDIISKQYAGTNALKGDYTRTGERKFTGLMKDGMNSANRYYQQHFMDDLRQAAIDTLLGNSIDVHQLNNDWSHYLDILDNCCLELIPMKPPNIQLQLATHPDFLYATALYNLARYYLNRFKDVYRQATIDIMLGNSVSEEVFLERTDEEDNAATAIHVKLLIEDCKKLLIPDPEIILGSWGVIDADPVTGDPTETEMDTILILTRDSYYIADYDDQIDKVTNYQRVLLNDIVLIEFGQPENMVSFFMKNKHYHCIRINYKVNSEYGYFHMFRSTNLRFFNNMAVVIKTEEESIESLKAICEAISVAMEIANLPKVPIAMNVMLDKRKSKLVNVKGSTGLLDISSFPELTRNVSETQLLALKTAGTKALTNMSEQFSKLNKLSFGARKPIDLAKSVSNRQTENITKPIFTVGNRNISGNAEDKSNSNSSSSSEDIEMTHVPVEKPANFSHDKHLMEAYTPLIGIIMGVKNTNVVDGGVCETNVNEELSKMRHNDMNLNSKPDVAIDALHLIPQTGSGTSTISASPQKTTATTPEITVYDVAGNIGEERDRTIRMSSLTLSKNISHSTGDVDNKALSAGIKSTTLQTDGRLDDKKRSASEHDLTLSITSSQSESALKSIKENITSVTSPVASTAKDILLPFSKFAKGVQTLGANLDPRKLKTGHIMRNLSEHHMEERRKLQERWASCQSKLIAFQWNLKRQSYLAPNGSAQATHQSHQSVHCLRDNVTGMNDTRGVEFVWENPIKHPQCPHGPTLLFERYVKDGVKRFYACSACRDRKLCRFYLEYEQELSKSQKRMWELENKKFTQRYVHRELYIRLNKLSTAPVAKRCYCHNCEKLMFNSEKDKHMGHEITENLTDYQMRHPSELLKPLENAKKEAQYLFSKKSTEDIINMLLKCGAKQILCIGAPRIHEYIIEHHADKMSSLLLDFDGRFHNFFGPLDYCWYNLFNHHFFNKDAVNVFKDFLTQNEGKDTYLICDPPFGGRLEPISYTIKTISDLHRTLNKHVHNDNFFLKIMFIFPYFMEHIMREKSNPSRVTGGLKELKMSDYKVDYDNHPLFISEKHGRKHGSPVRIFTNVPLNLLELPLLDGYKFCRDCEKWVSSENKHCKKCKECTSKDGQTYKHCDICKRCVKPTWEHCRICKRCMLEKHTCGPIPNIVGRCFNCDKSGHTRKECPNLLSTEITIETDIKKRKADSELKLKATLIKKSKVGHSKEVVKEKAVIVNKKENLKLKKNKNLKNKKLQRLVVLTSLIFLSYACLITNCPRGGKRGDVTSSLGTVARECPSCGPNHLGQCFGPHICCGPSIGCFVGTPETYRCRKESLYTRPCVAGYAMCRGNTARCASNGICCSQESCHVDTSCRISDIAGNDRKLDANLNVILPGNEVSSEMFQ</sequence>
<dbReference type="PROSITE" id="PS51791">
    <property type="entry name" value="HSAC2"/>
    <property type="match status" value="1"/>
</dbReference>
<dbReference type="SMART" id="SM00343">
    <property type="entry name" value="ZnF_C2HC"/>
    <property type="match status" value="1"/>
</dbReference>
<dbReference type="GO" id="GO:0032259">
    <property type="term" value="P:methylation"/>
    <property type="evidence" value="ECO:0007669"/>
    <property type="project" value="UniProtKB-KW"/>
</dbReference>
<dbReference type="GO" id="GO:0045334">
    <property type="term" value="C:clathrin-coated endocytic vesicle"/>
    <property type="evidence" value="ECO:0007669"/>
    <property type="project" value="TreeGrafter"/>
</dbReference>
<dbReference type="PRINTS" id="PR00831">
    <property type="entry name" value="NEUROPHYSIN"/>
</dbReference>
<evidence type="ECO:0000256" key="2">
    <source>
        <dbReference type="ARBA" id="ARBA00007369"/>
    </source>
</evidence>
<evidence type="ECO:0000256" key="6">
    <source>
        <dbReference type="ARBA" id="ARBA00023157"/>
    </source>
</evidence>
<evidence type="ECO:0000259" key="9">
    <source>
        <dbReference type="PROSITE" id="PS50158"/>
    </source>
</evidence>
<feature type="domain" description="HSac2" evidence="11">
    <location>
        <begin position="726"/>
        <end position="877"/>
    </location>
</feature>
<organism evidence="12 13">
    <name type="scientific">Temnothorax longispinosus</name>
    <dbReference type="NCBI Taxonomy" id="300112"/>
    <lineage>
        <taxon>Eukaryota</taxon>
        <taxon>Metazoa</taxon>
        <taxon>Ecdysozoa</taxon>
        <taxon>Arthropoda</taxon>
        <taxon>Hexapoda</taxon>
        <taxon>Insecta</taxon>
        <taxon>Pterygota</taxon>
        <taxon>Neoptera</taxon>
        <taxon>Endopterygota</taxon>
        <taxon>Hymenoptera</taxon>
        <taxon>Apocrita</taxon>
        <taxon>Aculeata</taxon>
        <taxon>Formicoidea</taxon>
        <taxon>Formicidae</taxon>
        <taxon>Myrmicinae</taxon>
        <taxon>Temnothorax</taxon>
    </lineage>
</organism>
<dbReference type="Gene3D" id="2.60.9.10">
    <property type="entry name" value="Neurohypophysial hormone domain"/>
    <property type="match status" value="1"/>
</dbReference>
<keyword evidence="7" id="KW-0479">Metal-binding</keyword>
<evidence type="ECO:0000256" key="5">
    <source>
        <dbReference type="ARBA" id="ARBA00022679"/>
    </source>
</evidence>
<dbReference type="SMART" id="SM00003">
    <property type="entry name" value="NH"/>
    <property type="match status" value="1"/>
</dbReference>
<feature type="domain" description="CCHC-type" evidence="9">
    <location>
        <begin position="1732"/>
        <end position="1748"/>
    </location>
</feature>
<dbReference type="STRING" id="300112.A0A4S2JBF2"/>
<dbReference type="Pfam" id="PF00184">
    <property type="entry name" value="Hormone_5"/>
    <property type="match status" value="1"/>
</dbReference>
<dbReference type="EMBL" id="QBLH01003813">
    <property type="protein sequence ID" value="TGZ32653.1"/>
    <property type="molecule type" value="Genomic_DNA"/>
</dbReference>
<dbReference type="SUPFAM" id="SSF49606">
    <property type="entry name" value="Neurophysin II"/>
    <property type="match status" value="1"/>
</dbReference>
<dbReference type="PROSITE" id="PS50158">
    <property type="entry name" value="ZF_CCHC"/>
    <property type="match status" value="1"/>
</dbReference>
<dbReference type="GO" id="GO:0043812">
    <property type="term" value="F:phosphatidylinositol-4-phosphate phosphatase activity"/>
    <property type="evidence" value="ECO:0007669"/>
    <property type="project" value="TreeGrafter"/>
</dbReference>
<dbReference type="Pfam" id="PF02383">
    <property type="entry name" value="Syja_N"/>
    <property type="match status" value="1"/>
</dbReference>
<comment type="caution">
    <text evidence="12">The sequence shown here is derived from an EMBL/GenBank/DDBJ whole genome shotgun (WGS) entry which is preliminary data.</text>
</comment>
<dbReference type="GO" id="GO:0008168">
    <property type="term" value="F:methyltransferase activity"/>
    <property type="evidence" value="ECO:0007669"/>
    <property type="project" value="UniProtKB-KW"/>
</dbReference>
<dbReference type="GO" id="GO:0005576">
    <property type="term" value="C:extracellular region"/>
    <property type="evidence" value="ECO:0007669"/>
    <property type="project" value="InterPro"/>
</dbReference>
<dbReference type="InterPro" id="IPR041370">
    <property type="entry name" value="Mlase_EEF1AKMT1/ZCCHC4"/>
</dbReference>
<keyword evidence="7" id="KW-0863">Zinc-finger</keyword>
<dbReference type="PROSITE" id="PS00264">
    <property type="entry name" value="NEUROHYPOPHYS_HORM"/>
    <property type="match status" value="1"/>
</dbReference>
<dbReference type="GO" id="GO:2001135">
    <property type="term" value="P:regulation of endocytic recycling"/>
    <property type="evidence" value="ECO:0007669"/>
    <property type="project" value="TreeGrafter"/>
</dbReference>
<keyword evidence="6" id="KW-1015">Disulfide bond</keyword>
<dbReference type="GO" id="GO:0046856">
    <property type="term" value="P:phosphatidylinositol dephosphorylation"/>
    <property type="evidence" value="ECO:0007669"/>
    <property type="project" value="TreeGrafter"/>
</dbReference>
<dbReference type="InterPro" id="IPR000981">
    <property type="entry name" value="Neurhyp_horm"/>
</dbReference>
<dbReference type="GO" id="GO:0005769">
    <property type="term" value="C:early endosome"/>
    <property type="evidence" value="ECO:0007669"/>
    <property type="project" value="TreeGrafter"/>
</dbReference>
<dbReference type="PANTHER" id="PTHR45662">
    <property type="entry name" value="PHOSPHATIDYLINOSITIDE PHOSPHATASE SAC1"/>
    <property type="match status" value="1"/>
</dbReference>
<dbReference type="GO" id="GO:0005185">
    <property type="term" value="F:neurohypophyseal hormone activity"/>
    <property type="evidence" value="ECO:0007669"/>
    <property type="project" value="InterPro"/>
</dbReference>
<evidence type="ECO:0000256" key="7">
    <source>
        <dbReference type="PROSITE-ProRule" id="PRU00047"/>
    </source>
</evidence>
<keyword evidence="3" id="KW-0963">Cytoplasm</keyword>
<dbReference type="InterPro" id="IPR036387">
    <property type="entry name" value="Neurhyp_horm_dom_sf"/>
</dbReference>
<evidence type="ECO:0000256" key="4">
    <source>
        <dbReference type="ARBA" id="ARBA00022603"/>
    </source>
</evidence>
<dbReference type="Pfam" id="PF12456">
    <property type="entry name" value="hSac2"/>
    <property type="match status" value="1"/>
</dbReference>
<evidence type="ECO:0000259" key="10">
    <source>
        <dbReference type="PROSITE" id="PS50275"/>
    </source>
</evidence>
<proteinExistence type="inferred from homology"/>
<dbReference type="InterPro" id="IPR034753">
    <property type="entry name" value="hSac2"/>
</dbReference>
<evidence type="ECO:0000256" key="3">
    <source>
        <dbReference type="ARBA" id="ARBA00022490"/>
    </source>
</evidence>
<name>A0A4S2JBF2_9HYME</name>